<evidence type="ECO:0000256" key="1">
    <source>
        <dbReference type="SAM" id="Coils"/>
    </source>
</evidence>
<dbReference type="EMBL" id="MN445185">
    <property type="protein sequence ID" value="QKN86027.1"/>
    <property type="molecule type" value="Genomic_DNA"/>
</dbReference>
<feature type="coiled-coil region" evidence="1">
    <location>
        <begin position="551"/>
        <end position="595"/>
    </location>
</feature>
<gene>
    <name evidence="2" type="ORF">ACEC001_1860</name>
</gene>
<evidence type="ECO:0000313" key="3">
    <source>
        <dbReference type="Proteomes" id="UP000515779"/>
    </source>
</evidence>
<dbReference type="PANTHER" id="PTHR32114:SF2">
    <property type="entry name" value="ABC TRANSPORTER ABCH.3"/>
    <property type="match status" value="1"/>
</dbReference>
<sequence length="836" mass="95688">MLKVERIILKGFTGMGLHEIETFDFTLKSTVTIILGGNGCGKTSLLSVFLPIAPAKSEFREGGSYTNYALVGDDRLKFEVLRRGSSLSCSIFNITKGVSVVDSVNAKVYNSMVEQLTGITKEIKELINGETLLTDATTEVRRKWFTLMSESDLTYVVGCYRRLRKLASSLSGAIEHTGRKIGEAKMRVVDDEEDRARLEVRLKELDVELQELNRTIEARPGLDNAVSVDSIRKRIASLQPAVKLIMERYGVLPSDELINEFQSRVVAWREQAASAETECNMYNKELSQLLDEESRQAYLMRNHTGLKQTIDSLKQELATFQQNWMFPALFEGTRIDVDSIQNALNDACNWNLPLSMHLDQLKTTERLGALEKRLQGMDLTSAGLSEKLQRCENVLHGLYHDRQHFLETAEVDCPQCNHRFRPGIRKSLPEIEKAINDNEGWKKQLKDEMDSLLRDRKEIEEDVRSLRTIREIVMSYSNHPVVGLFFRKLQELDIFTTARDRYGAIARAFTEELDSAMMYLRQSAKLATAEREWQEAVAAVGNVDGALSQKIEHIRSQLDGANRRLIEYRRQANELERETTQLQQTKEAIERFQKGYEHLVSEMNISVNNVVVRELLNRREAKLDAYTSARERFRQMEGAIARLAELEKEQAELLKEHHHARLIINAVSPEKGLLRRYFYAAITRIMDLMNRYIEMVWAYPMQVIPCDLTDGDLDYTFPVRLKDHEELVPDVKKGSKAQRIIFNMMFRLTAYKALGLQNYPLLLDEPSEGMDEEHKNRLVNFIKSLALSGEFSQLLVVSHEAEVHSKLNEATYCVVEPEGVTLPPVYNEGVIIKYAS</sequence>
<reference evidence="2 3" key="1">
    <citation type="submission" date="2019-09" db="EMBL/GenBank/DDBJ databases">
        <authorList>
            <person name="Lin J."/>
            <person name="Cucic S."/>
            <person name="Klem A."/>
            <person name="Kropinski A."/>
            <person name="Anany H."/>
        </authorList>
    </citation>
    <scope>NUCLEOTIDE SEQUENCE [LARGE SCALE GENOMIC DNA]</scope>
</reference>
<evidence type="ECO:0000313" key="2">
    <source>
        <dbReference type="EMBL" id="QKN86027.1"/>
    </source>
</evidence>
<keyword evidence="1" id="KW-0175">Coiled coil</keyword>
<dbReference type="SUPFAM" id="SSF52540">
    <property type="entry name" value="P-loop containing nucleoside triphosphate hydrolases"/>
    <property type="match status" value="1"/>
</dbReference>
<dbReference type="PANTHER" id="PTHR32114">
    <property type="entry name" value="ABC TRANSPORTER ABCH.3"/>
    <property type="match status" value="1"/>
</dbReference>
<feature type="coiled-coil region" evidence="1">
    <location>
        <begin position="442"/>
        <end position="469"/>
    </location>
</feature>
<accession>A0A7D4UZK6</accession>
<feature type="coiled-coil region" evidence="1">
    <location>
        <begin position="629"/>
        <end position="663"/>
    </location>
</feature>
<feature type="coiled-coil region" evidence="1">
    <location>
        <begin position="188"/>
        <end position="215"/>
    </location>
</feature>
<dbReference type="InterPro" id="IPR027417">
    <property type="entry name" value="P-loop_NTPase"/>
</dbReference>
<dbReference type="Proteomes" id="UP000515779">
    <property type="component" value="Segment"/>
</dbReference>
<proteinExistence type="predicted"/>
<dbReference type="Gene3D" id="3.40.50.300">
    <property type="entry name" value="P-loop containing nucleotide triphosphate hydrolases"/>
    <property type="match status" value="2"/>
</dbReference>
<protein>
    <submittedName>
        <fullName evidence="2">Putative SMC domain-containing protein</fullName>
    </submittedName>
</protein>
<feature type="coiled-coil region" evidence="1">
    <location>
        <begin position="258"/>
        <end position="323"/>
    </location>
</feature>
<organism evidence="2 3">
    <name type="scientific">Escherichia phage vB_EcoM_EC001</name>
    <dbReference type="NCBI Taxonomy" id="2739754"/>
    <lineage>
        <taxon>Viruses</taxon>
        <taxon>Duplodnaviria</taxon>
        <taxon>Heunggongvirae</taxon>
        <taxon>Uroviricota</taxon>
        <taxon>Caudoviricetes</taxon>
        <taxon>Chimalliviridae</taxon>
        <taxon>Seoulvirus</taxon>
        <taxon>Seoulvirus SPN3US</taxon>
    </lineage>
</organism>
<name>A0A7D4UZK6_9CAUD</name>